<dbReference type="PANTHER" id="PTHR34472:SF1">
    <property type="entry name" value="SULFUR CARRIER PROTEIN THIS"/>
    <property type="match status" value="1"/>
</dbReference>
<dbReference type="PANTHER" id="PTHR34472">
    <property type="entry name" value="SULFUR CARRIER PROTEIN THIS"/>
    <property type="match status" value="1"/>
</dbReference>
<gene>
    <name evidence="1" type="primary">thiS</name>
</gene>
<reference evidence="1" key="1">
    <citation type="submission" date="2017-03" db="EMBL/GenBank/DDBJ databases">
        <title>The new red algal subphylum Proteorhodophytina comprises the largest and most divergent plastid genomes known.</title>
        <authorList>
            <person name="Munoz-Gomez S.A."/>
            <person name="Mejia-Franco F.G."/>
            <person name="Durnin K."/>
            <person name="Morgan C."/>
            <person name="Grisdale C.J."/>
            <person name="Archibald J.M."/>
            <person name="Slamovits C.H."/>
        </authorList>
    </citation>
    <scope>NUCLEOTIDE SEQUENCE</scope>
    <source>
        <strain evidence="1">UTEX LB2858</strain>
    </source>
</reference>
<sequence>MCNNYLLKEEKIIVKINGATFSCIPNTSLKKILEYLDFDMRLVIVEYNSEIISKEKLDSINMKNQDIIEIVTIVGGG</sequence>
<organism evidence="1">
    <name type="scientific">Boldia erythrosiphon</name>
    <dbReference type="NCBI Taxonomy" id="74908"/>
    <lineage>
        <taxon>Eukaryota</taxon>
        <taxon>Rhodophyta</taxon>
        <taxon>Compsopogonophyceae</taxon>
        <taxon>Compsopogonales</taxon>
        <taxon>Boldiaceae</taxon>
        <taxon>Boldia</taxon>
    </lineage>
</organism>
<dbReference type="RefSeq" id="YP_009369881.1">
    <property type="nucleotide sequence ID" value="NC_034776.1"/>
</dbReference>
<proteinExistence type="predicted"/>
<name>A0A1X9PTI3_9RHOD</name>
<accession>A0A1X9PTI3</accession>
<dbReference type="EMBL" id="KY709208">
    <property type="protein sequence ID" value="ARO90569.1"/>
    <property type="molecule type" value="Genomic_DNA"/>
</dbReference>
<dbReference type="SUPFAM" id="SSF54285">
    <property type="entry name" value="MoaD/ThiS"/>
    <property type="match status" value="1"/>
</dbReference>
<evidence type="ECO:0000313" key="1">
    <source>
        <dbReference type="EMBL" id="ARO90569.1"/>
    </source>
</evidence>
<dbReference type="NCBIfam" id="TIGR01683">
    <property type="entry name" value="thiS"/>
    <property type="match status" value="1"/>
</dbReference>
<dbReference type="AlphaFoldDB" id="A0A1X9PTI3"/>
<dbReference type="Gene3D" id="3.10.20.30">
    <property type="match status" value="1"/>
</dbReference>
<dbReference type="InterPro" id="IPR016155">
    <property type="entry name" value="Mopterin_synth/thiamin_S_b"/>
</dbReference>
<protein>
    <submittedName>
        <fullName evidence="1">Thiamine biosynthesis protein</fullName>
    </submittedName>
</protein>
<dbReference type="InterPro" id="IPR010035">
    <property type="entry name" value="Thi_S"/>
</dbReference>
<keyword evidence="1" id="KW-0150">Chloroplast</keyword>
<dbReference type="InterPro" id="IPR003749">
    <property type="entry name" value="ThiS/MoaD-like"/>
</dbReference>
<dbReference type="GeneID" id="32891389"/>
<dbReference type="Pfam" id="PF02597">
    <property type="entry name" value="ThiS"/>
    <property type="match status" value="1"/>
</dbReference>
<keyword evidence="1" id="KW-0934">Plastid</keyword>
<dbReference type="InterPro" id="IPR012675">
    <property type="entry name" value="Beta-grasp_dom_sf"/>
</dbReference>
<dbReference type="CDD" id="cd00565">
    <property type="entry name" value="Ubl_ThiS"/>
    <property type="match status" value="1"/>
</dbReference>
<geneLocation type="chloroplast" evidence="1"/>